<gene>
    <name evidence="2" type="ORF">ANME2D_03318</name>
</gene>
<dbReference type="EMBL" id="JMIY01000008">
    <property type="protein sequence ID" value="KCZ70403.1"/>
    <property type="molecule type" value="Genomic_DNA"/>
</dbReference>
<dbReference type="AlphaFoldDB" id="A0A062V1B4"/>
<keyword evidence="1" id="KW-1133">Transmembrane helix</keyword>
<keyword evidence="3" id="KW-1185">Reference proteome</keyword>
<protein>
    <submittedName>
        <fullName evidence="2">Uncharacterized protein</fullName>
    </submittedName>
</protein>
<evidence type="ECO:0000313" key="2">
    <source>
        <dbReference type="EMBL" id="KCZ70403.1"/>
    </source>
</evidence>
<name>A0A062V1B4_9EURY</name>
<dbReference type="RefSeq" id="WP_048093939.1">
    <property type="nucleotide sequence ID" value="NZ_JMIY01000008.1"/>
</dbReference>
<feature type="transmembrane region" description="Helical" evidence="1">
    <location>
        <begin position="37"/>
        <end position="56"/>
    </location>
</feature>
<keyword evidence="1" id="KW-0812">Transmembrane</keyword>
<feature type="transmembrane region" description="Helical" evidence="1">
    <location>
        <begin position="209"/>
        <end position="235"/>
    </location>
</feature>
<dbReference type="Proteomes" id="UP000027153">
    <property type="component" value="Unassembled WGS sequence"/>
</dbReference>
<proteinExistence type="predicted"/>
<reference evidence="2 3" key="1">
    <citation type="journal article" date="2013" name="Nature">
        <title>Anaerobic oxidation of methane coupled to nitrate reduction in a novel archaeal lineage.</title>
        <authorList>
            <person name="Haroon M.F."/>
            <person name="Hu S."/>
            <person name="Shi Y."/>
            <person name="Imelfort M."/>
            <person name="Keller J."/>
            <person name="Hugenholtz P."/>
            <person name="Yuan Z."/>
            <person name="Tyson G.W."/>
        </authorList>
    </citation>
    <scope>NUCLEOTIDE SEQUENCE [LARGE SCALE GENOMIC DNA]</scope>
    <source>
        <strain evidence="2 3">ANME-2d</strain>
    </source>
</reference>
<keyword evidence="1" id="KW-0472">Membrane</keyword>
<feature type="transmembrane region" description="Helical" evidence="1">
    <location>
        <begin position="184"/>
        <end position="203"/>
    </location>
</feature>
<evidence type="ECO:0000313" key="3">
    <source>
        <dbReference type="Proteomes" id="UP000027153"/>
    </source>
</evidence>
<feature type="transmembrane region" description="Helical" evidence="1">
    <location>
        <begin position="105"/>
        <end position="124"/>
    </location>
</feature>
<organism evidence="2 3">
    <name type="scientific">Candidatus Methanoperedens nitratireducens</name>
    <dbReference type="NCBI Taxonomy" id="1392998"/>
    <lineage>
        <taxon>Archaea</taxon>
        <taxon>Methanobacteriati</taxon>
        <taxon>Methanobacteriota</taxon>
        <taxon>Stenosarchaea group</taxon>
        <taxon>Methanomicrobia</taxon>
        <taxon>Methanosarcinales</taxon>
        <taxon>ANME-2 cluster</taxon>
        <taxon>Candidatus Methanoperedentaceae</taxon>
        <taxon>Candidatus Methanoperedens</taxon>
    </lineage>
</organism>
<sequence length="285" mass="31271">MMLITKKNVIIFIAVLMLLVFTFNVLIALYISSTFNPLILIPVIGAGLWLILSTVGEKGVTIPEKYRIHLTFILTAVALLSILLLSKKVIVEGLGYLSQEHSPLLPPIVVVSTVTIFVAVTTYIKKLYPYSAIFEIALLGVIYSVSLQNIIQHPMAISGKGMAYFIIPLLIIASSLWRHEKLGTAYPIAYAAVFGVVAGVALPSSSEDFGFLGMFLLIIVPAFFSGIAAVISFVIKSRSKSANEIFLPALKMALSLVVFLIVLDVAFDYIFLPFYRPRGFPFYSP</sequence>
<evidence type="ECO:0000256" key="1">
    <source>
        <dbReference type="SAM" id="Phobius"/>
    </source>
</evidence>
<feature type="transmembrane region" description="Helical" evidence="1">
    <location>
        <begin position="9"/>
        <end position="31"/>
    </location>
</feature>
<feature type="transmembrane region" description="Helical" evidence="1">
    <location>
        <begin position="68"/>
        <end position="85"/>
    </location>
</feature>
<feature type="transmembrane region" description="Helical" evidence="1">
    <location>
        <begin position="157"/>
        <end position="177"/>
    </location>
</feature>
<feature type="transmembrane region" description="Helical" evidence="1">
    <location>
        <begin position="256"/>
        <end position="275"/>
    </location>
</feature>
<feature type="transmembrane region" description="Helical" evidence="1">
    <location>
        <begin position="131"/>
        <end position="151"/>
    </location>
</feature>
<comment type="caution">
    <text evidence="2">The sequence shown here is derived from an EMBL/GenBank/DDBJ whole genome shotgun (WGS) entry which is preliminary data.</text>
</comment>
<accession>A0A062V1B4</accession>